<evidence type="ECO:0000313" key="3">
    <source>
        <dbReference type="Proteomes" id="UP000028837"/>
    </source>
</evidence>
<dbReference type="EMBL" id="AHZU02001379">
    <property type="protein sequence ID" value="KFG32929.1"/>
    <property type="molecule type" value="Genomic_DNA"/>
</dbReference>
<comment type="caution">
    <text evidence="2">The sequence shown here is derived from an EMBL/GenBank/DDBJ whole genome shotgun (WGS) entry which is preliminary data.</text>
</comment>
<gene>
    <name evidence="2" type="ORF">TGDOM2_400810</name>
</gene>
<feature type="compositionally biased region" description="Basic residues" evidence="1">
    <location>
        <begin position="27"/>
        <end position="48"/>
    </location>
</feature>
<name>A0A086JLB1_TOXGO</name>
<protein>
    <submittedName>
        <fullName evidence="2">Uncharacterized protein</fullName>
    </submittedName>
</protein>
<evidence type="ECO:0000313" key="2">
    <source>
        <dbReference type="EMBL" id="KFG32929.1"/>
    </source>
</evidence>
<feature type="compositionally biased region" description="Basic and acidic residues" evidence="1">
    <location>
        <begin position="1"/>
        <end position="11"/>
    </location>
</feature>
<dbReference type="AlphaFoldDB" id="A0A086JLB1"/>
<feature type="non-terminal residue" evidence="2">
    <location>
        <position position="1"/>
    </location>
</feature>
<dbReference type="Proteomes" id="UP000028837">
    <property type="component" value="Unassembled WGS sequence"/>
</dbReference>
<evidence type="ECO:0000256" key="1">
    <source>
        <dbReference type="SAM" id="MobiDB-lite"/>
    </source>
</evidence>
<proteinExistence type="predicted"/>
<accession>A0A086JLB1</accession>
<organism evidence="2 3">
    <name type="scientific">Toxoplasma gondii GAB2-2007-GAL-DOM2</name>
    <dbReference type="NCBI Taxonomy" id="1130820"/>
    <lineage>
        <taxon>Eukaryota</taxon>
        <taxon>Sar</taxon>
        <taxon>Alveolata</taxon>
        <taxon>Apicomplexa</taxon>
        <taxon>Conoidasida</taxon>
        <taxon>Coccidia</taxon>
        <taxon>Eucoccidiorida</taxon>
        <taxon>Eimeriorina</taxon>
        <taxon>Sarcocystidae</taxon>
        <taxon>Toxoplasma</taxon>
    </lineage>
</organism>
<reference evidence="2 3" key="1">
    <citation type="submission" date="2014-02" db="EMBL/GenBank/DDBJ databases">
        <authorList>
            <person name="Sibley D."/>
            <person name="Venepally P."/>
            <person name="Karamycheva S."/>
            <person name="Hadjithomas M."/>
            <person name="Khan A."/>
            <person name="Brunk B."/>
            <person name="Roos D."/>
            <person name="Caler E."/>
            <person name="Lorenzi H."/>
        </authorList>
    </citation>
    <scope>NUCLEOTIDE SEQUENCE [LARGE SCALE GENOMIC DNA]</scope>
    <source>
        <strain evidence="2 3">GAB2-2007-GAL-DOM2</strain>
    </source>
</reference>
<dbReference type="VEuPathDB" id="ToxoDB:TGDOM2_400810"/>
<feature type="region of interest" description="Disordered" evidence="1">
    <location>
        <begin position="1"/>
        <end position="54"/>
    </location>
</feature>
<sequence length="319" mass="36808">LLYKSDRDTCRARTRHHGLHLTPPTKTRTKKKTKEKKKKRTKERKKKRKESEKPCTREDLSVCPGVFLRQIAFPSLASLPAPFLPQADKSSARRLWSASTCVQARRRISLAAYRESVHLGRSRRRVDAEVDQGEKSAHLFFFGDSLFFSIVLYACVRRLVFSPHAEFLFWTLQSEADGVQPSEETHLVQLLVLRSLRKIRGRREQYFVSSLDTKVQPVSTLHSLRFTCLKRNGASPEAETVFLGRSTKTKRKTARDRTGDRLFSRILHLVRLLSSLVVNVLRFPRSILRPRLLSRSRGEHPSAVLSHMAETTKVFFPLY</sequence>